<keyword evidence="16" id="KW-0325">Glycoprotein</keyword>
<evidence type="ECO:0000256" key="7">
    <source>
        <dbReference type="ARBA" id="ARBA00022679"/>
    </source>
</evidence>
<keyword evidence="24" id="KW-1185">Reference proteome</keyword>
<dbReference type="Gene3D" id="3.80.10.10">
    <property type="entry name" value="Ribonuclease Inhibitor"/>
    <property type="match status" value="3"/>
</dbReference>
<evidence type="ECO:0000256" key="9">
    <source>
        <dbReference type="ARBA" id="ARBA00022729"/>
    </source>
</evidence>
<feature type="chain" id="PRO_5016379574" description="non-specific serine/threonine protein kinase" evidence="21">
    <location>
        <begin position="24"/>
        <end position="954"/>
    </location>
</feature>
<evidence type="ECO:0000256" key="14">
    <source>
        <dbReference type="ARBA" id="ARBA00022989"/>
    </source>
</evidence>
<keyword evidence="15 20" id="KW-0472">Membrane</keyword>
<keyword evidence="14 20" id="KW-1133">Transmembrane helix</keyword>
<dbReference type="PROSITE" id="PS51450">
    <property type="entry name" value="LRR"/>
    <property type="match status" value="1"/>
</dbReference>
<dbReference type="SUPFAM" id="SSF56112">
    <property type="entry name" value="Protein kinase-like (PK-like)"/>
    <property type="match status" value="1"/>
</dbReference>
<dbReference type="PROSITE" id="PS00108">
    <property type="entry name" value="PROTEIN_KINASE_ST"/>
    <property type="match status" value="1"/>
</dbReference>
<dbReference type="SMART" id="SM00369">
    <property type="entry name" value="LRR_TYP"/>
    <property type="match status" value="6"/>
</dbReference>
<keyword evidence="10" id="KW-0677">Repeat</keyword>
<dbReference type="EMBL" id="NQVE01000152">
    <property type="protein sequence ID" value="RAL43810.1"/>
    <property type="molecule type" value="Genomic_DNA"/>
</dbReference>
<evidence type="ECO:0000256" key="16">
    <source>
        <dbReference type="ARBA" id="ARBA00023180"/>
    </source>
</evidence>
<dbReference type="FunFam" id="3.30.200.20:FF:000260">
    <property type="entry name" value="LRR receptor-like serine/threonine-protein kinase RPK2"/>
    <property type="match status" value="1"/>
</dbReference>
<dbReference type="GO" id="GO:0004674">
    <property type="term" value="F:protein serine/threonine kinase activity"/>
    <property type="evidence" value="ECO:0007669"/>
    <property type="project" value="UniProtKB-KW"/>
</dbReference>
<dbReference type="InterPro" id="IPR013210">
    <property type="entry name" value="LRR_N_plant-typ"/>
</dbReference>
<name>A0A328DEY6_9ASTE</name>
<comment type="similarity">
    <text evidence="2">Belongs to the protein kinase superfamily. Ser/Thr protein kinase family.</text>
</comment>
<dbReference type="SUPFAM" id="SSF52047">
    <property type="entry name" value="RNI-like"/>
    <property type="match status" value="1"/>
</dbReference>
<dbReference type="Pfam" id="PF00069">
    <property type="entry name" value="Pkinase"/>
    <property type="match status" value="1"/>
</dbReference>
<evidence type="ECO:0000256" key="6">
    <source>
        <dbReference type="ARBA" id="ARBA00022614"/>
    </source>
</evidence>
<feature type="signal peptide" evidence="21">
    <location>
        <begin position="1"/>
        <end position="23"/>
    </location>
</feature>
<keyword evidence="7" id="KW-0808">Transferase</keyword>
<dbReference type="SUPFAM" id="SSF52058">
    <property type="entry name" value="L domain-like"/>
    <property type="match status" value="1"/>
</dbReference>
<dbReference type="SMART" id="SM00220">
    <property type="entry name" value="S_TKc"/>
    <property type="match status" value="1"/>
</dbReference>
<dbReference type="FunFam" id="3.80.10.10:FF:000383">
    <property type="entry name" value="Leucine-rich repeat receptor protein kinase EMS1"/>
    <property type="match status" value="1"/>
</dbReference>
<dbReference type="CDD" id="cd14066">
    <property type="entry name" value="STKc_IRAK"/>
    <property type="match status" value="1"/>
</dbReference>
<dbReference type="GO" id="GO:0005524">
    <property type="term" value="F:ATP binding"/>
    <property type="evidence" value="ECO:0007669"/>
    <property type="project" value="UniProtKB-UniRule"/>
</dbReference>
<keyword evidence="12" id="KW-0418">Kinase</keyword>
<evidence type="ECO:0000256" key="10">
    <source>
        <dbReference type="ARBA" id="ARBA00022737"/>
    </source>
</evidence>
<dbReference type="PRINTS" id="PR00019">
    <property type="entry name" value="LEURICHRPT"/>
</dbReference>
<dbReference type="PROSITE" id="PS50011">
    <property type="entry name" value="PROTEIN_KINASE_DOM"/>
    <property type="match status" value="1"/>
</dbReference>
<evidence type="ECO:0000259" key="22">
    <source>
        <dbReference type="PROSITE" id="PS50011"/>
    </source>
</evidence>
<accession>A0A328DEY6</accession>
<dbReference type="GO" id="GO:0051707">
    <property type="term" value="P:response to other organism"/>
    <property type="evidence" value="ECO:0007669"/>
    <property type="project" value="UniProtKB-ARBA"/>
</dbReference>
<dbReference type="FunFam" id="3.80.10.10:FF:000400">
    <property type="entry name" value="Nuclear pore complex protein NUP107"/>
    <property type="match status" value="1"/>
</dbReference>
<proteinExistence type="inferred from homology"/>
<keyword evidence="4" id="KW-1003">Cell membrane</keyword>
<comment type="subcellular location">
    <subcellularLocation>
        <location evidence="1">Cell membrane</location>
        <topology evidence="1">Single-pass type I membrane protein</topology>
    </subcellularLocation>
</comment>
<dbReference type="Proteomes" id="UP000249390">
    <property type="component" value="Unassembled WGS sequence"/>
</dbReference>
<dbReference type="InterPro" id="IPR001611">
    <property type="entry name" value="Leu-rich_rpt"/>
</dbReference>
<evidence type="ECO:0000256" key="18">
    <source>
        <dbReference type="ARBA" id="ARBA00048679"/>
    </source>
</evidence>
<dbReference type="InterPro" id="IPR000719">
    <property type="entry name" value="Prot_kinase_dom"/>
</dbReference>
<dbReference type="GO" id="GO:0033612">
    <property type="term" value="F:receptor serine/threonine kinase binding"/>
    <property type="evidence" value="ECO:0007669"/>
    <property type="project" value="TreeGrafter"/>
</dbReference>
<protein>
    <recommendedName>
        <fullName evidence="3">non-specific serine/threonine protein kinase</fullName>
        <ecNumber evidence="3">2.7.11.1</ecNumber>
    </recommendedName>
</protein>
<evidence type="ECO:0000256" key="3">
    <source>
        <dbReference type="ARBA" id="ARBA00012513"/>
    </source>
</evidence>
<comment type="catalytic activity">
    <reaction evidence="18">
        <text>L-seryl-[protein] + ATP = O-phospho-L-seryl-[protein] + ADP + H(+)</text>
        <dbReference type="Rhea" id="RHEA:17989"/>
        <dbReference type="Rhea" id="RHEA-COMP:9863"/>
        <dbReference type="Rhea" id="RHEA-COMP:11604"/>
        <dbReference type="ChEBI" id="CHEBI:15378"/>
        <dbReference type="ChEBI" id="CHEBI:29999"/>
        <dbReference type="ChEBI" id="CHEBI:30616"/>
        <dbReference type="ChEBI" id="CHEBI:83421"/>
        <dbReference type="ChEBI" id="CHEBI:456216"/>
        <dbReference type="EC" id="2.7.11.1"/>
    </reaction>
</comment>
<evidence type="ECO:0000313" key="24">
    <source>
        <dbReference type="Proteomes" id="UP000249390"/>
    </source>
</evidence>
<evidence type="ECO:0000256" key="5">
    <source>
        <dbReference type="ARBA" id="ARBA00022527"/>
    </source>
</evidence>
<feature type="transmembrane region" description="Helical" evidence="20">
    <location>
        <begin position="604"/>
        <end position="627"/>
    </location>
</feature>
<evidence type="ECO:0000256" key="11">
    <source>
        <dbReference type="ARBA" id="ARBA00022741"/>
    </source>
</evidence>
<comment type="caution">
    <text evidence="23">The sequence shown here is derived from an EMBL/GenBank/DDBJ whole genome shotgun (WGS) entry which is preliminary data.</text>
</comment>
<evidence type="ECO:0000313" key="23">
    <source>
        <dbReference type="EMBL" id="RAL43810.1"/>
    </source>
</evidence>
<keyword evidence="6" id="KW-0433">Leucine-rich repeat</keyword>
<keyword evidence="8 20" id="KW-0812">Transmembrane</keyword>
<keyword evidence="5" id="KW-0723">Serine/threonine-protein kinase</keyword>
<dbReference type="InterPro" id="IPR017441">
    <property type="entry name" value="Protein_kinase_ATP_BS"/>
</dbReference>
<dbReference type="AlphaFoldDB" id="A0A328DEY6"/>
<dbReference type="FunFam" id="3.80.10.10:FF:000095">
    <property type="entry name" value="LRR receptor-like serine/threonine-protein kinase GSO1"/>
    <property type="match status" value="1"/>
</dbReference>
<dbReference type="InterPro" id="IPR008271">
    <property type="entry name" value="Ser/Thr_kinase_AS"/>
</dbReference>
<dbReference type="PROSITE" id="PS00107">
    <property type="entry name" value="PROTEIN_KINASE_ATP"/>
    <property type="match status" value="1"/>
</dbReference>
<dbReference type="Pfam" id="PF00560">
    <property type="entry name" value="LRR_1"/>
    <property type="match status" value="10"/>
</dbReference>
<dbReference type="GO" id="GO:0006952">
    <property type="term" value="P:defense response"/>
    <property type="evidence" value="ECO:0007669"/>
    <property type="project" value="UniProtKB-ARBA"/>
</dbReference>
<organism evidence="23 24">
    <name type="scientific">Cuscuta australis</name>
    <dbReference type="NCBI Taxonomy" id="267555"/>
    <lineage>
        <taxon>Eukaryota</taxon>
        <taxon>Viridiplantae</taxon>
        <taxon>Streptophyta</taxon>
        <taxon>Embryophyta</taxon>
        <taxon>Tracheophyta</taxon>
        <taxon>Spermatophyta</taxon>
        <taxon>Magnoliopsida</taxon>
        <taxon>eudicotyledons</taxon>
        <taxon>Gunneridae</taxon>
        <taxon>Pentapetalae</taxon>
        <taxon>asterids</taxon>
        <taxon>lamiids</taxon>
        <taxon>Solanales</taxon>
        <taxon>Convolvulaceae</taxon>
        <taxon>Cuscuteae</taxon>
        <taxon>Cuscuta</taxon>
        <taxon>Cuscuta subgen. Grammica</taxon>
        <taxon>Cuscuta sect. Cleistogrammica</taxon>
    </lineage>
</organism>
<dbReference type="InterPro" id="IPR003591">
    <property type="entry name" value="Leu-rich_rpt_typical-subtyp"/>
</dbReference>
<evidence type="ECO:0000256" key="15">
    <source>
        <dbReference type="ARBA" id="ARBA00023136"/>
    </source>
</evidence>
<evidence type="ECO:0000256" key="20">
    <source>
        <dbReference type="SAM" id="Phobius"/>
    </source>
</evidence>
<keyword evidence="13 19" id="KW-0067">ATP-binding</keyword>
<dbReference type="GO" id="GO:0009653">
    <property type="term" value="P:anatomical structure morphogenesis"/>
    <property type="evidence" value="ECO:0007669"/>
    <property type="project" value="UniProtKB-ARBA"/>
</dbReference>
<dbReference type="GO" id="GO:0005886">
    <property type="term" value="C:plasma membrane"/>
    <property type="evidence" value="ECO:0007669"/>
    <property type="project" value="UniProtKB-SubCell"/>
</dbReference>
<dbReference type="Gene3D" id="1.10.510.10">
    <property type="entry name" value="Transferase(Phosphotransferase) domain 1"/>
    <property type="match status" value="1"/>
</dbReference>
<evidence type="ECO:0000256" key="12">
    <source>
        <dbReference type="ARBA" id="ARBA00022777"/>
    </source>
</evidence>
<evidence type="ECO:0000256" key="8">
    <source>
        <dbReference type="ARBA" id="ARBA00022692"/>
    </source>
</evidence>
<dbReference type="Pfam" id="PF08263">
    <property type="entry name" value="LRRNT_2"/>
    <property type="match status" value="1"/>
</dbReference>
<dbReference type="PANTHER" id="PTHR48056">
    <property type="entry name" value="LRR RECEPTOR-LIKE SERINE/THREONINE-PROTEIN KINASE-RELATED"/>
    <property type="match status" value="1"/>
</dbReference>
<sequence length="954" mass="105199">MKISSKNTVLLLFIYCAASICAAFALNSDGKTLLSLAKHWISIPPAINRSWNASDLTPCSWLGVKCDSRNLVDTLDLSSHGISGELGPEISHLKHLRFLDLGDNDFSGPIPFQLANCSLLQYIELSNNGFAGGLMPGLGNCSNLREFGAFSCALTGPIPSFFGQLTNLKTLYLYGNHFSGRIPPEIGMCSSLINLQLHENQLEGEIPVELGKLSKLQVLYLYTNNLSGEVPIGVWNIQTLKSIQLYQNNLSGELPGELTELRHLESISLFENHFRGVIPQRLGTKSSLKVLDFTNNMFAGHIPPNLCFHKKLKRLILGHNYLEGSVPSDLGNCPTLERLILKQNNLTGLLPDFVKHQNLLYFDLSGNNIIGPIPPTLGNQKNITVINLSSNNLSGIIPPEMGSIVKLQLLNFSHNSLNSVIPSELSKCHELSQIDLSHNLLNGSIPFTLGSLSELSKLNLGENRLSGGIPTSLFQSKSLLNLQLGGNSLIGHIPPVGQAPLLRTLNLSSNKLSGQLPRDLGKLTSLEELDLSNNNLSGNLKVLSPIQSLTFINISHNMFSGAIPTSLIRFLNTSPTSFLGNVGLCIDCLEHGLTRKGTLSNLEMATIVLGTLLFVMCLTIVPALVFLSHKNSKQDIPVYAQEGDSSLLIKVLETTENLNDKYIIGKGAHGTIYKATVGPDRVYAVKKLLFTGIQNGSVSMVREIQTIGKVKHRNLIKLEDFWLRKEYGLILYAYMENGSLHDVLHERTPPQTLEWGKRYKIAVGIAQGLAYLHFDCDPPIVHRDIKPMNILLDSDLEPHISDFGIAKLLDQSTASVPSKTIQGTLGYMAPENAFTTVKSREADVYSYGVVLLELITRKKALDPCFHGETDIVGWVRSVWSEREDIREIVDQRLRDELIDSSAMEQVTEVLLLGLRCAEKDRKRRPTMRDVVKLLTRSYSARSKAMLDSSHPTHP</sequence>
<evidence type="ECO:0000256" key="4">
    <source>
        <dbReference type="ARBA" id="ARBA00022475"/>
    </source>
</evidence>
<comment type="catalytic activity">
    <reaction evidence="17">
        <text>L-threonyl-[protein] + ATP = O-phospho-L-threonyl-[protein] + ADP + H(+)</text>
        <dbReference type="Rhea" id="RHEA:46608"/>
        <dbReference type="Rhea" id="RHEA-COMP:11060"/>
        <dbReference type="Rhea" id="RHEA-COMP:11605"/>
        <dbReference type="ChEBI" id="CHEBI:15378"/>
        <dbReference type="ChEBI" id="CHEBI:30013"/>
        <dbReference type="ChEBI" id="CHEBI:30616"/>
        <dbReference type="ChEBI" id="CHEBI:61977"/>
        <dbReference type="ChEBI" id="CHEBI:456216"/>
        <dbReference type="EC" id="2.7.11.1"/>
    </reaction>
</comment>
<dbReference type="InterPro" id="IPR050647">
    <property type="entry name" value="Plant_LRR-RLKs"/>
</dbReference>
<dbReference type="FunFam" id="1.10.510.10:FF:000569">
    <property type="entry name" value="Serine/threonine-protein kinase-like protein CCR4"/>
    <property type="match status" value="1"/>
</dbReference>
<keyword evidence="11 19" id="KW-0547">Nucleotide-binding</keyword>
<dbReference type="Gene3D" id="3.30.200.20">
    <property type="entry name" value="Phosphorylase Kinase, domain 1"/>
    <property type="match status" value="1"/>
</dbReference>
<evidence type="ECO:0000256" key="13">
    <source>
        <dbReference type="ARBA" id="ARBA00022840"/>
    </source>
</evidence>
<keyword evidence="9 21" id="KW-0732">Signal</keyword>
<feature type="binding site" evidence="19">
    <location>
        <position position="687"/>
    </location>
    <ligand>
        <name>ATP</name>
        <dbReference type="ChEBI" id="CHEBI:30616"/>
    </ligand>
</feature>
<evidence type="ECO:0000256" key="21">
    <source>
        <dbReference type="SAM" id="SignalP"/>
    </source>
</evidence>
<dbReference type="GO" id="GO:0099402">
    <property type="term" value="P:plant organ development"/>
    <property type="evidence" value="ECO:0007669"/>
    <property type="project" value="UniProtKB-ARBA"/>
</dbReference>
<feature type="domain" description="Protein kinase" evidence="22">
    <location>
        <begin position="658"/>
        <end position="954"/>
    </location>
</feature>
<evidence type="ECO:0000256" key="2">
    <source>
        <dbReference type="ARBA" id="ARBA00008684"/>
    </source>
</evidence>
<evidence type="ECO:0000256" key="19">
    <source>
        <dbReference type="PROSITE-ProRule" id="PRU10141"/>
    </source>
</evidence>
<dbReference type="InterPro" id="IPR032675">
    <property type="entry name" value="LRR_dom_sf"/>
</dbReference>
<dbReference type="PANTHER" id="PTHR48056:SF23">
    <property type="entry name" value="PROTEIN KINASE DOMAIN-CONTAINING PROTEIN"/>
    <property type="match status" value="1"/>
</dbReference>
<evidence type="ECO:0000256" key="1">
    <source>
        <dbReference type="ARBA" id="ARBA00004251"/>
    </source>
</evidence>
<dbReference type="EC" id="2.7.11.1" evidence="3"/>
<evidence type="ECO:0000256" key="17">
    <source>
        <dbReference type="ARBA" id="ARBA00047899"/>
    </source>
</evidence>
<gene>
    <name evidence="23" type="ORF">DM860_014311</name>
</gene>
<dbReference type="InterPro" id="IPR011009">
    <property type="entry name" value="Kinase-like_dom_sf"/>
</dbReference>
<reference evidence="23 24" key="1">
    <citation type="submission" date="2018-06" db="EMBL/GenBank/DDBJ databases">
        <title>The Genome of Cuscuta australis (Dodder) Provides Insight into the Evolution of Plant Parasitism.</title>
        <authorList>
            <person name="Liu H."/>
        </authorList>
    </citation>
    <scope>NUCLEOTIDE SEQUENCE [LARGE SCALE GENOMIC DNA]</scope>
    <source>
        <strain evidence="24">cv. Yunnan</strain>
        <tissue evidence="23">Vines</tissue>
    </source>
</reference>